<dbReference type="Proteomes" id="UP001383192">
    <property type="component" value="Unassembled WGS sequence"/>
</dbReference>
<sequence length="839" mass="93828">MSDGEETATAQKGWKKKRLQGACDACSPILMLVMSQEERRITVRCDSANMPGNQCSNCLAFNIPCTRSEPTKKRGPKSPYVENLEMRVKGMEAIIRKLSPDFNLEEVGNAQSVSESPAKDTTSPLMATLRPSSMSSTSQLQVASPTDGPLNQSTNDDEEDDFTHIELAKHMKKLSLKCGPDIPDFFGPASSFRLLHNAYGHKADFIGKPMFETGHNKRRDIWTPQPWELAALSCEQPAHFFPENDLLVSLISLYFSQVNCYLPLLHAPTVKRLICEGYHYKDHKFGNMVLALCALASRFSDDPRVFVDPQKLTSAGWKYFRQVKTLTGMTIERPTMYDLQTFCLVTLYLTGSSYPQASWALLGIAIRFAEELGYHRRKPEGLPLTPELEQQKRVFWVLVILDRCVSNFTGRPTAIREEDYDQEFPVDCDDEYWETPDPSKAFTQPPNKPSSVSCFIFQIKLCEILGFALRMLFPTKKSKVILGLVGNDWEQKIISELDSSLNNWINTIPDHLRWNVKQENTLFFNQSAFLHSMYYNVQIQTHRPFIQKPSSFTLPSLAICTNAARSCINVVHRHSESGRGHLVMPQTFFAAFASGIVLLTNIWSSKSTGIKFDIHRELTDVSKVMRYLGSLEARWVGGGRFMYVVLPHSFDLQLTQVTSHANIVINVLKLLLSTVPPPTPPPLPQLQPSPLKPKPNQSLPQQPIPQPQHQNNWETMSSDSPPSLPFSSQELGARPFGLDLSSAAKFGTGTAEVNANMIFGDVDETLPIPINPGGGGGGGAVYTQQVTEQLQSDADMTMWFNTLGDQSMETMWTSAPSGFGVDEWGSYVESYMSSMGTNV</sequence>
<keyword evidence="3" id="KW-0238">DNA-binding</keyword>
<dbReference type="CDD" id="cd00067">
    <property type="entry name" value="GAL4"/>
    <property type="match status" value="1"/>
</dbReference>
<feature type="compositionally biased region" description="Low complexity" evidence="5">
    <location>
        <begin position="694"/>
        <end position="728"/>
    </location>
</feature>
<dbReference type="GO" id="GO:0003677">
    <property type="term" value="F:DNA binding"/>
    <property type="evidence" value="ECO:0007669"/>
    <property type="project" value="UniProtKB-KW"/>
</dbReference>
<evidence type="ECO:0000256" key="2">
    <source>
        <dbReference type="ARBA" id="ARBA00022723"/>
    </source>
</evidence>
<feature type="region of interest" description="Disordered" evidence="5">
    <location>
        <begin position="679"/>
        <end position="728"/>
    </location>
</feature>
<keyword evidence="4" id="KW-0539">Nucleus</keyword>
<evidence type="ECO:0000256" key="4">
    <source>
        <dbReference type="ARBA" id="ARBA00023242"/>
    </source>
</evidence>
<dbReference type="EMBL" id="JAYKXP010000010">
    <property type="protein sequence ID" value="KAK7053473.1"/>
    <property type="molecule type" value="Genomic_DNA"/>
</dbReference>
<feature type="compositionally biased region" description="Pro residues" evidence="5">
    <location>
        <begin position="679"/>
        <end position="693"/>
    </location>
</feature>
<accession>A0AAW0DNX0</accession>
<proteinExistence type="predicted"/>
<dbReference type="GO" id="GO:0005634">
    <property type="term" value="C:nucleus"/>
    <property type="evidence" value="ECO:0007669"/>
    <property type="project" value="UniProtKB-SubCell"/>
</dbReference>
<feature type="compositionally biased region" description="Polar residues" evidence="5">
    <location>
        <begin position="109"/>
        <end position="154"/>
    </location>
</feature>
<name>A0AAW0DNX0_9AGAR</name>
<dbReference type="SMART" id="SM00906">
    <property type="entry name" value="Fungal_trans"/>
    <property type="match status" value="1"/>
</dbReference>
<organism evidence="7 8">
    <name type="scientific">Paramarasmius palmivorus</name>
    <dbReference type="NCBI Taxonomy" id="297713"/>
    <lineage>
        <taxon>Eukaryota</taxon>
        <taxon>Fungi</taxon>
        <taxon>Dikarya</taxon>
        <taxon>Basidiomycota</taxon>
        <taxon>Agaricomycotina</taxon>
        <taxon>Agaricomycetes</taxon>
        <taxon>Agaricomycetidae</taxon>
        <taxon>Agaricales</taxon>
        <taxon>Marasmiineae</taxon>
        <taxon>Marasmiaceae</taxon>
        <taxon>Paramarasmius</taxon>
    </lineage>
</organism>
<dbReference type="GO" id="GO:0000981">
    <property type="term" value="F:DNA-binding transcription factor activity, RNA polymerase II-specific"/>
    <property type="evidence" value="ECO:0007669"/>
    <property type="project" value="InterPro"/>
</dbReference>
<feature type="region of interest" description="Disordered" evidence="5">
    <location>
        <begin position="108"/>
        <end position="158"/>
    </location>
</feature>
<evidence type="ECO:0000259" key="6">
    <source>
        <dbReference type="SMART" id="SM00906"/>
    </source>
</evidence>
<feature type="domain" description="Xylanolytic transcriptional activator regulatory" evidence="6">
    <location>
        <begin position="358"/>
        <end position="431"/>
    </location>
</feature>
<dbReference type="GO" id="GO:0008270">
    <property type="term" value="F:zinc ion binding"/>
    <property type="evidence" value="ECO:0007669"/>
    <property type="project" value="InterPro"/>
</dbReference>
<dbReference type="InterPro" id="IPR001138">
    <property type="entry name" value="Zn2Cys6_DnaBD"/>
</dbReference>
<dbReference type="InterPro" id="IPR036864">
    <property type="entry name" value="Zn2-C6_fun-type_DNA-bd_sf"/>
</dbReference>
<dbReference type="InterPro" id="IPR050987">
    <property type="entry name" value="AtrR-like"/>
</dbReference>
<reference evidence="7 8" key="1">
    <citation type="submission" date="2024-01" db="EMBL/GenBank/DDBJ databases">
        <title>A draft genome for a cacao thread blight-causing isolate of Paramarasmius palmivorus.</title>
        <authorList>
            <person name="Baruah I.K."/>
            <person name="Bukari Y."/>
            <person name="Amoako-Attah I."/>
            <person name="Meinhardt L.W."/>
            <person name="Bailey B.A."/>
            <person name="Cohen S.P."/>
        </authorList>
    </citation>
    <scope>NUCLEOTIDE SEQUENCE [LARGE SCALE GENOMIC DNA]</scope>
    <source>
        <strain evidence="7 8">GH-12</strain>
    </source>
</reference>
<gene>
    <name evidence="7" type="primary">GIN1_5</name>
    <name evidence="7" type="ORF">VNI00_004099</name>
</gene>
<dbReference type="CDD" id="cd12148">
    <property type="entry name" value="fungal_TF_MHR"/>
    <property type="match status" value="1"/>
</dbReference>
<dbReference type="InterPro" id="IPR007219">
    <property type="entry name" value="XnlR_reg_dom"/>
</dbReference>
<evidence type="ECO:0000313" key="8">
    <source>
        <dbReference type="Proteomes" id="UP001383192"/>
    </source>
</evidence>
<evidence type="ECO:0000313" key="7">
    <source>
        <dbReference type="EMBL" id="KAK7053473.1"/>
    </source>
</evidence>
<dbReference type="Gene3D" id="4.10.240.10">
    <property type="entry name" value="Zn(2)-C6 fungal-type DNA-binding domain"/>
    <property type="match status" value="1"/>
</dbReference>
<dbReference type="AlphaFoldDB" id="A0AAW0DNX0"/>
<evidence type="ECO:0000256" key="5">
    <source>
        <dbReference type="SAM" id="MobiDB-lite"/>
    </source>
</evidence>
<keyword evidence="8" id="KW-1185">Reference proteome</keyword>
<dbReference type="GO" id="GO:0006351">
    <property type="term" value="P:DNA-templated transcription"/>
    <property type="evidence" value="ECO:0007669"/>
    <property type="project" value="InterPro"/>
</dbReference>
<protein>
    <submittedName>
        <fullName evidence="7">Gypsy retrotransposon integrase-like protein 1</fullName>
    </submittedName>
</protein>
<keyword evidence="2" id="KW-0479">Metal-binding</keyword>
<evidence type="ECO:0000256" key="1">
    <source>
        <dbReference type="ARBA" id="ARBA00004123"/>
    </source>
</evidence>
<dbReference type="PANTHER" id="PTHR46910">
    <property type="entry name" value="TRANSCRIPTION FACTOR PDR1"/>
    <property type="match status" value="1"/>
</dbReference>
<dbReference type="Pfam" id="PF04082">
    <property type="entry name" value="Fungal_trans"/>
    <property type="match status" value="1"/>
</dbReference>
<comment type="subcellular location">
    <subcellularLocation>
        <location evidence="1">Nucleus</location>
    </subcellularLocation>
</comment>
<dbReference type="PANTHER" id="PTHR46910:SF3">
    <property type="entry name" value="HALOTOLERANCE PROTEIN 9-RELATED"/>
    <property type="match status" value="1"/>
</dbReference>
<evidence type="ECO:0000256" key="3">
    <source>
        <dbReference type="ARBA" id="ARBA00023125"/>
    </source>
</evidence>
<comment type="caution">
    <text evidence="7">The sequence shown here is derived from an EMBL/GenBank/DDBJ whole genome shotgun (WGS) entry which is preliminary data.</text>
</comment>